<keyword evidence="6" id="KW-0732">Signal</keyword>
<dbReference type="InterPro" id="IPR007110">
    <property type="entry name" value="Ig-like_dom"/>
</dbReference>
<evidence type="ECO:0000256" key="4">
    <source>
        <dbReference type="SAM" id="MobiDB-lite"/>
    </source>
</evidence>
<evidence type="ECO:0000256" key="3">
    <source>
        <dbReference type="ARBA" id="ARBA00023136"/>
    </source>
</evidence>
<keyword evidence="3 5" id="KW-0472">Membrane</keyword>
<feature type="region of interest" description="Disordered" evidence="4">
    <location>
        <begin position="277"/>
        <end position="308"/>
    </location>
</feature>
<dbReference type="Proteomes" id="UP001314169">
    <property type="component" value="Chromosome 16"/>
</dbReference>
<feature type="compositionally biased region" description="Low complexity" evidence="4">
    <location>
        <begin position="136"/>
        <end position="155"/>
    </location>
</feature>
<gene>
    <name evidence="8" type="ORF">MPIPNATIZW_LOCUS6793</name>
</gene>
<evidence type="ECO:0000313" key="9">
    <source>
        <dbReference type="Proteomes" id="UP001314169"/>
    </source>
</evidence>
<evidence type="ECO:0000313" key="8">
    <source>
        <dbReference type="EMBL" id="CAK6438487.1"/>
    </source>
</evidence>
<evidence type="ECO:0000256" key="5">
    <source>
        <dbReference type="SAM" id="Phobius"/>
    </source>
</evidence>
<keyword evidence="9" id="KW-1185">Reference proteome</keyword>
<dbReference type="InterPro" id="IPR036179">
    <property type="entry name" value="Ig-like_dom_sf"/>
</dbReference>
<feature type="transmembrane region" description="Helical" evidence="5">
    <location>
        <begin position="178"/>
        <end position="202"/>
    </location>
</feature>
<comment type="subcellular location">
    <subcellularLocation>
        <location evidence="1">Membrane</location>
    </subcellularLocation>
</comment>
<dbReference type="EMBL" id="OY882873">
    <property type="protein sequence ID" value="CAK6438487.1"/>
    <property type="molecule type" value="Genomic_DNA"/>
</dbReference>
<organism evidence="8 9">
    <name type="scientific">Pipistrellus nathusii</name>
    <name type="common">Nathusius' pipistrelle</name>
    <dbReference type="NCBI Taxonomy" id="59473"/>
    <lineage>
        <taxon>Eukaryota</taxon>
        <taxon>Metazoa</taxon>
        <taxon>Chordata</taxon>
        <taxon>Craniata</taxon>
        <taxon>Vertebrata</taxon>
        <taxon>Euteleostomi</taxon>
        <taxon>Mammalia</taxon>
        <taxon>Eutheria</taxon>
        <taxon>Laurasiatheria</taxon>
        <taxon>Chiroptera</taxon>
        <taxon>Yangochiroptera</taxon>
        <taxon>Vespertilionidae</taxon>
        <taxon>Pipistrellus</taxon>
    </lineage>
</organism>
<keyword evidence="2 5" id="KW-0812">Transmembrane</keyword>
<dbReference type="Pfam" id="PF07686">
    <property type="entry name" value="V-set"/>
    <property type="match status" value="1"/>
</dbReference>
<dbReference type="InterPro" id="IPR013783">
    <property type="entry name" value="Ig-like_fold"/>
</dbReference>
<dbReference type="SUPFAM" id="SSF48726">
    <property type="entry name" value="Immunoglobulin"/>
    <property type="match status" value="1"/>
</dbReference>
<feature type="signal peptide" evidence="6">
    <location>
        <begin position="1"/>
        <end position="24"/>
    </location>
</feature>
<evidence type="ECO:0000256" key="2">
    <source>
        <dbReference type="ARBA" id="ARBA00022692"/>
    </source>
</evidence>
<feature type="region of interest" description="Disordered" evidence="4">
    <location>
        <begin position="136"/>
        <end position="174"/>
    </location>
</feature>
<keyword evidence="5" id="KW-1133">Transmembrane helix</keyword>
<sequence length="308" mass="33984">MTPLGQASGLPTALLLLWVPGCLSLSCTRRVTGTVGGSLSVQCRYEKEFTDHNKYWCEDPCSIFKGTKIVETTKSEREVRRGRMSIRDHPANLTFTVTLESLTESDGGTYWCGIQRLLTDLTFPVEVSVSPAPISTSTMTTNTPAATPSAVTARTQTVPTAPAGNGTRSRNSQDSTPLPLLVLLILLALLLLFLVGASLLAWRMARRRRQVKESAAGGNPEPLQNPCQAAPQSEPCYANLELQKRPLQGEPKHPRQEEEVEYSLVQAPREDLHYSTVVFTAQDHDPEDQSPSQRPLRQEPEYSVIRKT</sequence>
<evidence type="ECO:0000259" key="7">
    <source>
        <dbReference type="PROSITE" id="PS50835"/>
    </source>
</evidence>
<dbReference type="InterPro" id="IPR003599">
    <property type="entry name" value="Ig_sub"/>
</dbReference>
<dbReference type="PANTHER" id="PTHR11860">
    <property type="entry name" value="POLYMERIC-IMMUNOGLOBULIN RECEPTOR"/>
    <property type="match status" value="1"/>
</dbReference>
<dbReference type="PROSITE" id="PS50835">
    <property type="entry name" value="IG_LIKE"/>
    <property type="match status" value="1"/>
</dbReference>
<reference evidence="8" key="1">
    <citation type="submission" date="2023-12" db="EMBL/GenBank/DDBJ databases">
        <authorList>
            <person name="Brown T."/>
        </authorList>
    </citation>
    <scope>NUCLEOTIDE SEQUENCE</scope>
</reference>
<evidence type="ECO:0000256" key="1">
    <source>
        <dbReference type="ARBA" id="ARBA00004370"/>
    </source>
</evidence>
<name>A0ABN9ZQE6_PIPNA</name>
<dbReference type="InterPro" id="IPR013106">
    <property type="entry name" value="Ig_V-set"/>
</dbReference>
<dbReference type="Pfam" id="PF15330">
    <property type="entry name" value="SIT"/>
    <property type="match status" value="1"/>
</dbReference>
<dbReference type="CDD" id="cd05716">
    <property type="entry name" value="IgV_pIgR_like"/>
    <property type="match status" value="1"/>
</dbReference>
<dbReference type="PANTHER" id="PTHR11860:SF115">
    <property type="entry name" value="IMMUNOGLOBULIN SUBTYPE DOMAIN-CONTAINING PROTEIN"/>
    <property type="match status" value="1"/>
</dbReference>
<dbReference type="InterPro" id="IPR050671">
    <property type="entry name" value="CD300_family_receptors"/>
</dbReference>
<evidence type="ECO:0000256" key="6">
    <source>
        <dbReference type="SAM" id="SignalP"/>
    </source>
</evidence>
<feature type="chain" id="PRO_5046885193" description="Ig-like domain-containing protein" evidence="6">
    <location>
        <begin position="25"/>
        <end position="308"/>
    </location>
</feature>
<dbReference type="Gene3D" id="2.60.40.10">
    <property type="entry name" value="Immunoglobulins"/>
    <property type="match status" value="1"/>
</dbReference>
<proteinExistence type="predicted"/>
<dbReference type="SMART" id="SM00409">
    <property type="entry name" value="IG"/>
    <property type="match status" value="1"/>
</dbReference>
<feature type="domain" description="Ig-like" evidence="7">
    <location>
        <begin position="11"/>
        <end position="130"/>
    </location>
</feature>
<protein>
    <recommendedName>
        <fullName evidence="7">Ig-like domain-containing protein</fullName>
    </recommendedName>
</protein>
<accession>A0ABN9ZQE6</accession>